<dbReference type="HOGENOM" id="CLU_2961839_0_0_1"/>
<protein>
    <submittedName>
        <fullName evidence="1">Uncharacterized protein</fullName>
    </submittedName>
</protein>
<dbReference type="AlphaFoldDB" id="A0A0C3JL46"/>
<evidence type="ECO:0000313" key="2">
    <source>
        <dbReference type="Proteomes" id="UP000054217"/>
    </source>
</evidence>
<dbReference type="EMBL" id="KN832017">
    <property type="protein sequence ID" value="KIN98296.1"/>
    <property type="molecule type" value="Genomic_DNA"/>
</dbReference>
<reference evidence="2" key="2">
    <citation type="submission" date="2015-01" db="EMBL/GenBank/DDBJ databases">
        <title>Evolutionary Origins and Diversification of the Mycorrhizal Mutualists.</title>
        <authorList>
            <consortium name="DOE Joint Genome Institute"/>
            <consortium name="Mycorrhizal Genomics Consortium"/>
            <person name="Kohler A."/>
            <person name="Kuo A."/>
            <person name="Nagy L.G."/>
            <person name="Floudas D."/>
            <person name="Copeland A."/>
            <person name="Barry K.W."/>
            <person name="Cichocki N."/>
            <person name="Veneault-Fourrey C."/>
            <person name="LaButti K."/>
            <person name="Lindquist E.A."/>
            <person name="Lipzen A."/>
            <person name="Lundell T."/>
            <person name="Morin E."/>
            <person name="Murat C."/>
            <person name="Riley R."/>
            <person name="Ohm R."/>
            <person name="Sun H."/>
            <person name="Tunlid A."/>
            <person name="Henrissat B."/>
            <person name="Grigoriev I.V."/>
            <person name="Hibbett D.S."/>
            <person name="Martin F."/>
        </authorList>
    </citation>
    <scope>NUCLEOTIDE SEQUENCE [LARGE SCALE GENOMIC DNA]</scope>
    <source>
        <strain evidence="2">Marx 270</strain>
    </source>
</reference>
<dbReference type="InParanoid" id="A0A0C3JL46"/>
<name>A0A0C3JL46_PISTI</name>
<reference evidence="1 2" key="1">
    <citation type="submission" date="2014-04" db="EMBL/GenBank/DDBJ databases">
        <authorList>
            <consortium name="DOE Joint Genome Institute"/>
            <person name="Kuo A."/>
            <person name="Kohler A."/>
            <person name="Costa M.D."/>
            <person name="Nagy L.G."/>
            <person name="Floudas D."/>
            <person name="Copeland A."/>
            <person name="Barry K.W."/>
            <person name="Cichocki N."/>
            <person name="Veneault-Fourrey C."/>
            <person name="LaButti K."/>
            <person name="Lindquist E.A."/>
            <person name="Lipzen A."/>
            <person name="Lundell T."/>
            <person name="Morin E."/>
            <person name="Murat C."/>
            <person name="Sun H."/>
            <person name="Tunlid A."/>
            <person name="Henrissat B."/>
            <person name="Grigoriev I.V."/>
            <person name="Hibbett D.S."/>
            <person name="Martin F."/>
            <person name="Nordberg H.P."/>
            <person name="Cantor M.N."/>
            <person name="Hua S.X."/>
        </authorList>
    </citation>
    <scope>NUCLEOTIDE SEQUENCE [LARGE SCALE GENOMIC DNA]</scope>
    <source>
        <strain evidence="1 2">Marx 270</strain>
    </source>
</reference>
<accession>A0A0C3JL46</accession>
<gene>
    <name evidence="1" type="ORF">M404DRAFT_1005439</name>
</gene>
<sequence>MEQCCCAFDDRQPLTAPSVVDQSIRRRSHGTIITAMNLMSVRLIRNTAELVQHSSPGPS</sequence>
<proteinExistence type="predicted"/>
<dbReference type="Proteomes" id="UP000054217">
    <property type="component" value="Unassembled WGS sequence"/>
</dbReference>
<organism evidence="1 2">
    <name type="scientific">Pisolithus tinctorius Marx 270</name>
    <dbReference type="NCBI Taxonomy" id="870435"/>
    <lineage>
        <taxon>Eukaryota</taxon>
        <taxon>Fungi</taxon>
        <taxon>Dikarya</taxon>
        <taxon>Basidiomycota</taxon>
        <taxon>Agaricomycotina</taxon>
        <taxon>Agaricomycetes</taxon>
        <taxon>Agaricomycetidae</taxon>
        <taxon>Boletales</taxon>
        <taxon>Sclerodermatineae</taxon>
        <taxon>Pisolithaceae</taxon>
        <taxon>Pisolithus</taxon>
    </lineage>
</organism>
<evidence type="ECO:0000313" key="1">
    <source>
        <dbReference type="EMBL" id="KIN98296.1"/>
    </source>
</evidence>
<keyword evidence="2" id="KW-1185">Reference proteome</keyword>